<dbReference type="EMBL" id="GBRH01226843">
    <property type="protein sequence ID" value="JAD71052.1"/>
    <property type="molecule type" value="Transcribed_RNA"/>
</dbReference>
<name>A0A0A9CHR7_ARUDO</name>
<dbReference type="AlphaFoldDB" id="A0A0A9CHR7"/>
<sequence length="66" mass="6242">MRGLAAVYGTMASLDVSASRAGSETSGRGLVTTIGSVSVVAAGDGGLEADGGGIRAAGIDSKVTAD</sequence>
<organism evidence="1">
    <name type="scientific">Arundo donax</name>
    <name type="common">Giant reed</name>
    <name type="synonym">Donax arundinaceus</name>
    <dbReference type="NCBI Taxonomy" id="35708"/>
    <lineage>
        <taxon>Eukaryota</taxon>
        <taxon>Viridiplantae</taxon>
        <taxon>Streptophyta</taxon>
        <taxon>Embryophyta</taxon>
        <taxon>Tracheophyta</taxon>
        <taxon>Spermatophyta</taxon>
        <taxon>Magnoliopsida</taxon>
        <taxon>Liliopsida</taxon>
        <taxon>Poales</taxon>
        <taxon>Poaceae</taxon>
        <taxon>PACMAD clade</taxon>
        <taxon>Arundinoideae</taxon>
        <taxon>Arundineae</taxon>
        <taxon>Arundo</taxon>
    </lineage>
</organism>
<accession>A0A0A9CHR7</accession>
<reference evidence="1" key="2">
    <citation type="journal article" date="2015" name="Data Brief">
        <title>Shoot transcriptome of the giant reed, Arundo donax.</title>
        <authorList>
            <person name="Barrero R.A."/>
            <person name="Guerrero F.D."/>
            <person name="Moolhuijzen P."/>
            <person name="Goolsby J.A."/>
            <person name="Tidwell J."/>
            <person name="Bellgard S.E."/>
            <person name="Bellgard M.I."/>
        </authorList>
    </citation>
    <scope>NUCLEOTIDE SEQUENCE</scope>
    <source>
        <tissue evidence="1">Shoot tissue taken approximately 20 cm above the soil surface</tissue>
    </source>
</reference>
<reference evidence="1" key="1">
    <citation type="submission" date="2014-09" db="EMBL/GenBank/DDBJ databases">
        <authorList>
            <person name="Magalhaes I.L.F."/>
            <person name="Oliveira U."/>
            <person name="Santos F.R."/>
            <person name="Vidigal T.H.D.A."/>
            <person name="Brescovit A.D."/>
            <person name="Santos A.J."/>
        </authorList>
    </citation>
    <scope>NUCLEOTIDE SEQUENCE</scope>
    <source>
        <tissue evidence="1">Shoot tissue taken approximately 20 cm above the soil surface</tissue>
    </source>
</reference>
<proteinExistence type="predicted"/>
<evidence type="ECO:0000313" key="1">
    <source>
        <dbReference type="EMBL" id="JAD71052.1"/>
    </source>
</evidence>
<protein>
    <submittedName>
        <fullName evidence="1">Uncharacterized protein</fullName>
    </submittedName>
</protein>